<comment type="caution">
    <text evidence="1">The sequence shown here is derived from an EMBL/GenBank/DDBJ whole genome shotgun (WGS) entry which is preliminary data.</text>
</comment>
<dbReference type="RefSeq" id="WP_130063265.1">
    <property type="nucleotide sequence ID" value="NZ_JAHOOI010000006.1"/>
</dbReference>
<keyword evidence="2" id="KW-1185">Reference proteome</keyword>
<gene>
    <name evidence="1" type="ORF">F2A26_09780</name>
</gene>
<name>A0ABQ6S233_9BACT</name>
<sequence length="77" mass="8459">MKKEKMKTGIELIAEERAKIFASRGKLEGACNMVARAENLVEFSARLSKNVEAVNLLAEAGAIIAAEIDRLNNLKQE</sequence>
<proteinExistence type="predicted"/>
<evidence type="ECO:0000313" key="2">
    <source>
        <dbReference type="Proteomes" id="UP000324870"/>
    </source>
</evidence>
<evidence type="ECO:0000313" key="1">
    <source>
        <dbReference type="EMBL" id="KAA3158821.1"/>
    </source>
</evidence>
<dbReference type="EMBL" id="VVND01000015">
    <property type="protein sequence ID" value="KAA3158821.1"/>
    <property type="molecule type" value="Genomic_DNA"/>
</dbReference>
<protein>
    <submittedName>
        <fullName evidence="1">Uncharacterized protein</fullName>
    </submittedName>
</protein>
<dbReference type="Proteomes" id="UP000324870">
    <property type="component" value="Unassembled WGS sequence"/>
</dbReference>
<accession>A0ABQ6S233</accession>
<organism evidence="1 2">
    <name type="scientific">Alistipes finegoldii</name>
    <dbReference type="NCBI Taxonomy" id="214856"/>
    <lineage>
        <taxon>Bacteria</taxon>
        <taxon>Pseudomonadati</taxon>
        <taxon>Bacteroidota</taxon>
        <taxon>Bacteroidia</taxon>
        <taxon>Bacteroidales</taxon>
        <taxon>Rikenellaceae</taxon>
        <taxon>Alistipes</taxon>
    </lineage>
</organism>
<reference evidence="1 2" key="1">
    <citation type="journal article" date="2019" name="Nat. Med.">
        <title>A library of human gut bacterial isolates paired with longitudinal multiomics data enables mechanistic microbiome research.</title>
        <authorList>
            <person name="Poyet M."/>
            <person name="Groussin M."/>
            <person name="Gibbons S.M."/>
            <person name="Avila-Pacheco J."/>
            <person name="Jiang X."/>
            <person name="Kearney S.M."/>
            <person name="Perrotta A.R."/>
            <person name="Berdy B."/>
            <person name="Zhao S."/>
            <person name="Lieberman T.D."/>
            <person name="Swanson P.K."/>
            <person name="Smith M."/>
            <person name="Roesemann S."/>
            <person name="Alexander J.E."/>
            <person name="Rich S.A."/>
            <person name="Livny J."/>
            <person name="Vlamakis H."/>
            <person name="Clish C."/>
            <person name="Bullock K."/>
            <person name="Deik A."/>
            <person name="Scott J."/>
            <person name="Pierce K.A."/>
            <person name="Xavier R.J."/>
            <person name="Alm E.J."/>
        </authorList>
    </citation>
    <scope>NUCLEOTIDE SEQUENCE [LARGE SCALE GENOMIC DNA]</scope>
    <source>
        <strain evidence="1 2">BIOML-A1</strain>
    </source>
</reference>